<evidence type="ECO:0000256" key="1">
    <source>
        <dbReference type="ARBA" id="ARBA00022679"/>
    </source>
</evidence>
<dbReference type="PANTHER" id="PTHR48207">
    <property type="entry name" value="SUCCINATE--HYDROXYMETHYLGLUTARATE COA-TRANSFERASE"/>
    <property type="match status" value="1"/>
</dbReference>
<keyword evidence="3" id="KW-1185">Reference proteome</keyword>
<proteinExistence type="predicted"/>
<dbReference type="GO" id="GO:0008410">
    <property type="term" value="F:CoA-transferase activity"/>
    <property type="evidence" value="ECO:0007669"/>
    <property type="project" value="TreeGrafter"/>
</dbReference>
<dbReference type="InterPro" id="IPR023606">
    <property type="entry name" value="CoA-Trfase_III_dom_1_sf"/>
</dbReference>
<dbReference type="InterPro" id="IPR050483">
    <property type="entry name" value="CoA-transferase_III_domain"/>
</dbReference>
<dbReference type="Pfam" id="PF02515">
    <property type="entry name" value="CoA_transf_3"/>
    <property type="match status" value="1"/>
</dbReference>
<name>A0A1N7PCH6_9RHOB</name>
<organism evidence="2 3">
    <name type="scientific">Roseivivax lentus</name>
    <dbReference type="NCBI Taxonomy" id="633194"/>
    <lineage>
        <taxon>Bacteria</taxon>
        <taxon>Pseudomonadati</taxon>
        <taxon>Pseudomonadota</taxon>
        <taxon>Alphaproteobacteria</taxon>
        <taxon>Rhodobacterales</taxon>
        <taxon>Roseobacteraceae</taxon>
        <taxon>Roseivivax</taxon>
    </lineage>
</organism>
<dbReference type="AlphaFoldDB" id="A0A1N7PCH6"/>
<gene>
    <name evidence="2" type="ORF">SAMN05421759_11471</name>
</gene>
<keyword evidence="1 2" id="KW-0808">Transferase</keyword>
<dbReference type="InterPro" id="IPR044855">
    <property type="entry name" value="CoA-Trfase_III_dom3_sf"/>
</dbReference>
<sequence length="382" mass="41214">MLDLDGITVVALEQAVAAPYASGRLADAGARVIKIERVEGDFARGYDALVNGESAYFVWLNRGKESIRLDVKKPDDHALLDRMIAGADVFIQNLAPGAAARLGFGADTLLARFPRLIHCSISGYGEEGPYRDQKAYDLLIQAESGLCAINGTEDGAARVGVSVCDIAAGMTAFQAILQALFARERTGRGRAIDVSLFHAMADWMNVPYLQTRYGGKPPARVGLKHPTIAPYGAYDCADGKAVLISIQNEREWQRLCTDVFGDPTLATDTRFAANSLRVANRPALEDRVSEGFAQVSRDEMIGRLKAARIAFGRLSDLDDLMAHPQNRLISVTTSAGEIEMLAPGAVIRGDDPVYRPVPALGAHDALLRAEFGPPVRAHRVNA</sequence>
<evidence type="ECO:0000313" key="2">
    <source>
        <dbReference type="EMBL" id="SIT08294.1"/>
    </source>
</evidence>
<reference evidence="3" key="1">
    <citation type="submission" date="2017-01" db="EMBL/GenBank/DDBJ databases">
        <authorList>
            <person name="Varghese N."/>
            <person name="Submissions S."/>
        </authorList>
    </citation>
    <scope>NUCLEOTIDE SEQUENCE [LARGE SCALE GENOMIC DNA]</scope>
    <source>
        <strain evidence="3">DSM 29430</strain>
    </source>
</reference>
<dbReference type="Gene3D" id="3.30.1540.10">
    <property type="entry name" value="formyl-coa transferase, domain 3"/>
    <property type="match status" value="1"/>
</dbReference>
<protein>
    <submittedName>
        <fullName evidence="2">Crotonobetainyl-CoA:carnitine CoA-transferase CaiB</fullName>
    </submittedName>
</protein>
<dbReference type="OrthoDB" id="7208981at2"/>
<dbReference type="InterPro" id="IPR003673">
    <property type="entry name" value="CoA-Trfase_fam_III"/>
</dbReference>
<dbReference type="Proteomes" id="UP000186684">
    <property type="component" value="Unassembled WGS sequence"/>
</dbReference>
<dbReference type="EMBL" id="FTOQ01000014">
    <property type="protein sequence ID" value="SIT08294.1"/>
    <property type="molecule type" value="Genomic_DNA"/>
</dbReference>
<dbReference type="Gene3D" id="3.40.50.10540">
    <property type="entry name" value="Crotonobetainyl-coa:carnitine coa-transferase, domain 1"/>
    <property type="match status" value="1"/>
</dbReference>
<accession>A0A1N7PCH6</accession>
<dbReference type="PANTHER" id="PTHR48207:SF3">
    <property type="entry name" value="SUCCINATE--HYDROXYMETHYLGLUTARATE COA-TRANSFERASE"/>
    <property type="match status" value="1"/>
</dbReference>
<dbReference type="STRING" id="633194.SAMN05421759_11471"/>
<dbReference type="SUPFAM" id="SSF89796">
    <property type="entry name" value="CoA-transferase family III (CaiB/BaiF)"/>
    <property type="match status" value="1"/>
</dbReference>
<evidence type="ECO:0000313" key="3">
    <source>
        <dbReference type="Proteomes" id="UP000186684"/>
    </source>
</evidence>